<evidence type="ECO:0000313" key="9">
    <source>
        <dbReference type="EMBL" id="GEO85529.1"/>
    </source>
</evidence>
<feature type="transmembrane region" description="Helical" evidence="7">
    <location>
        <begin position="206"/>
        <end position="225"/>
    </location>
</feature>
<feature type="transmembrane region" description="Helical" evidence="7">
    <location>
        <begin position="172"/>
        <end position="194"/>
    </location>
</feature>
<dbReference type="GO" id="GO:0005886">
    <property type="term" value="C:plasma membrane"/>
    <property type="evidence" value="ECO:0007669"/>
    <property type="project" value="UniProtKB-SubCell"/>
</dbReference>
<keyword evidence="2 7" id="KW-0813">Transport</keyword>
<evidence type="ECO:0000256" key="6">
    <source>
        <dbReference type="ARBA" id="ARBA00023136"/>
    </source>
</evidence>
<feature type="transmembrane region" description="Helical" evidence="7">
    <location>
        <begin position="132"/>
        <end position="160"/>
    </location>
</feature>
<feature type="transmembrane region" description="Helical" evidence="7">
    <location>
        <begin position="103"/>
        <end position="120"/>
    </location>
</feature>
<evidence type="ECO:0000256" key="1">
    <source>
        <dbReference type="ARBA" id="ARBA00004651"/>
    </source>
</evidence>
<dbReference type="Pfam" id="PF00528">
    <property type="entry name" value="BPD_transp_1"/>
    <property type="match status" value="1"/>
</dbReference>
<keyword evidence="3" id="KW-1003">Cell membrane</keyword>
<sequence>MRGIAAILRKDAVISGKIRPLRDQRLQTSKNNNSRSIMFGFLLRRIAVLIPTFIGVSVIAFAFIRLLPGDPVALLSGERVMSPERHAEISAHLGLDRPIVVQYFDYLGGVLTGDFGTSIVSKSPILDQFLALFPATVELSLCAIIIAVALGIPAGVIAAIKRGSFFDQSVMGVALVGYSMPIFWWGLLLMILFSGILQWTPVSGRISLMFFFPPVTGFMLIDSLLSGQKGAFVSALSHLALPSIVLATIPLAVIARQTRSAMLEVLSEDYIRTARAKGLSPLRVVGLHALRNAMIPVITTIGLQIGVMLAGAILTETIFSWPGIGKWMVDSVFRRDYPVIQGGLLLIAGIIMVVNLIVDLLYGLINPRIRH</sequence>
<dbReference type="PANTHER" id="PTHR43163:SF6">
    <property type="entry name" value="DIPEPTIDE TRANSPORT SYSTEM PERMEASE PROTEIN DPPB-RELATED"/>
    <property type="match status" value="1"/>
</dbReference>
<name>A0A512HJA3_9HYPH</name>
<dbReference type="Gene3D" id="1.10.3720.10">
    <property type="entry name" value="MetI-like"/>
    <property type="match status" value="1"/>
</dbReference>
<keyword evidence="6 7" id="KW-0472">Membrane</keyword>
<dbReference type="InterPro" id="IPR000515">
    <property type="entry name" value="MetI-like"/>
</dbReference>
<dbReference type="EMBL" id="BJZP01000010">
    <property type="protein sequence ID" value="GEO85529.1"/>
    <property type="molecule type" value="Genomic_DNA"/>
</dbReference>
<feature type="domain" description="ABC transmembrane type-1" evidence="8">
    <location>
        <begin position="133"/>
        <end position="362"/>
    </location>
</feature>
<comment type="subcellular location">
    <subcellularLocation>
        <location evidence="1 7">Cell membrane</location>
        <topology evidence="1 7">Multi-pass membrane protein</topology>
    </subcellularLocation>
</comment>
<reference evidence="9 10" key="1">
    <citation type="submission" date="2019-07" db="EMBL/GenBank/DDBJ databases">
        <title>Whole genome shotgun sequence of Rhizobium naphthalenivorans NBRC 107585.</title>
        <authorList>
            <person name="Hosoyama A."/>
            <person name="Uohara A."/>
            <person name="Ohji S."/>
            <person name="Ichikawa N."/>
        </authorList>
    </citation>
    <scope>NUCLEOTIDE SEQUENCE [LARGE SCALE GENOMIC DNA]</scope>
    <source>
        <strain evidence="9 10">NBRC 107585</strain>
    </source>
</reference>
<dbReference type="Proteomes" id="UP000321717">
    <property type="component" value="Unassembled WGS sequence"/>
</dbReference>
<feature type="transmembrane region" description="Helical" evidence="7">
    <location>
        <begin position="46"/>
        <end position="67"/>
    </location>
</feature>
<gene>
    <name evidence="9" type="primary">dppB1</name>
    <name evidence="9" type="ORF">RNA01_24610</name>
</gene>
<feature type="transmembrane region" description="Helical" evidence="7">
    <location>
        <begin position="339"/>
        <end position="365"/>
    </location>
</feature>
<proteinExistence type="inferred from homology"/>
<evidence type="ECO:0000256" key="3">
    <source>
        <dbReference type="ARBA" id="ARBA00022475"/>
    </source>
</evidence>
<dbReference type="Pfam" id="PF19300">
    <property type="entry name" value="BPD_transp_1_N"/>
    <property type="match status" value="1"/>
</dbReference>
<evidence type="ECO:0000256" key="5">
    <source>
        <dbReference type="ARBA" id="ARBA00022989"/>
    </source>
</evidence>
<dbReference type="InterPro" id="IPR035906">
    <property type="entry name" value="MetI-like_sf"/>
</dbReference>
<keyword evidence="5 7" id="KW-1133">Transmembrane helix</keyword>
<evidence type="ECO:0000256" key="4">
    <source>
        <dbReference type="ARBA" id="ARBA00022692"/>
    </source>
</evidence>
<feature type="transmembrane region" description="Helical" evidence="7">
    <location>
        <begin position="231"/>
        <end position="254"/>
    </location>
</feature>
<dbReference type="CDD" id="cd06261">
    <property type="entry name" value="TM_PBP2"/>
    <property type="match status" value="1"/>
</dbReference>
<keyword evidence="4 7" id="KW-0812">Transmembrane</keyword>
<evidence type="ECO:0000256" key="7">
    <source>
        <dbReference type="RuleBase" id="RU363032"/>
    </source>
</evidence>
<comment type="similarity">
    <text evidence="7">Belongs to the binding-protein-dependent transport system permease family.</text>
</comment>
<accession>A0A512HJA3</accession>
<protein>
    <submittedName>
        <fullName evidence="9">Peptide ABC transporter permease</fullName>
    </submittedName>
</protein>
<comment type="caution">
    <text evidence="9">The sequence shown here is derived from an EMBL/GenBank/DDBJ whole genome shotgun (WGS) entry which is preliminary data.</text>
</comment>
<dbReference type="InterPro" id="IPR045621">
    <property type="entry name" value="BPD_transp_1_N"/>
</dbReference>
<dbReference type="GO" id="GO:0071916">
    <property type="term" value="F:dipeptide transmembrane transporter activity"/>
    <property type="evidence" value="ECO:0007669"/>
    <property type="project" value="TreeGrafter"/>
</dbReference>
<dbReference type="SUPFAM" id="SSF161098">
    <property type="entry name" value="MetI-like"/>
    <property type="match status" value="1"/>
</dbReference>
<dbReference type="AlphaFoldDB" id="A0A512HJA3"/>
<evidence type="ECO:0000259" key="8">
    <source>
        <dbReference type="PROSITE" id="PS50928"/>
    </source>
</evidence>
<evidence type="ECO:0000256" key="2">
    <source>
        <dbReference type="ARBA" id="ARBA00022448"/>
    </source>
</evidence>
<keyword evidence="10" id="KW-1185">Reference proteome</keyword>
<dbReference type="PANTHER" id="PTHR43163">
    <property type="entry name" value="DIPEPTIDE TRANSPORT SYSTEM PERMEASE PROTEIN DPPB-RELATED"/>
    <property type="match status" value="1"/>
</dbReference>
<feature type="transmembrane region" description="Helical" evidence="7">
    <location>
        <begin position="293"/>
        <end position="319"/>
    </location>
</feature>
<organism evidence="9 10">
    <name type="scientific">Ciceribacter naphthalenivorans</name>
    <dbReference type="NCBI Taxonomy" id="1118451"/>
    <lineage>
        <taxon>Bacteria</taxon>
        <taxon>Pseudomonadati</taxon>
        <taxon>Pseudomonadota</taxon>
        <taxon>Alphaproteobacteria</taxon>
        <taxon>Hyphomicrobiales</taxon>
        <taxon>Rhizobiaceae</taxon>
        <taxon>Ciceribacter</taxon>
    </lineage>
</organism>
<evidence type="ECO:0000313" key="10">
    <source>
        <dbReference type="Proteomes" id="UP000321717"/>
    </source>
</evidence>
<dbReference type="PROSITE" id="PS50928">
    <property type="entry name" value="ABC_TM1"/>
    <property type="match status" value="1"/>
</dbReference>